<proteinExistence type="predicted"/>
<dbReference type="Proteomes" id="UP001412067">
    <property type="component" value="Unassembled WGS sequence"/>
</dbReference>
<gene>
    <name evidence="1" type="ORF">KSP40_PGU020499</name>
</gene>
<dbReference type="EMBL" id="JBBWWR010000012">
    <property type="protein sequence ID" value="KAK8958538.1"/>
    <property type="molecule type" value="Genomic_DNA"/>
</dbReference>
<accession>A0ABR2M5Q7</accession>
<reference evidence="1 2" key="1">
    <citation type="journal article" date="2022" name="Nat. Plants">
        <title>Genomes of leafy and leafless Platanthera orchids illuminate the evolution of mycoheterotrophy.</title>
        <authorList>
            <person name="Li M.H."/>
            <person name="Liu K.W."/>
            <person name="Li Z."/>
            <person name="Lu H.C."/>
            <person name="Ye Q.L."/>
            <person name="Zhang D."/>
            <person name="Wang J.Y."/>
            <person name="Li Y.F."/>
            <person name="Zhong Z.M."/>
            <person name="Liu X."/>
            <person name="Yu X."/>
            <person name="Liu D.K."/>
            <person name="Tu X.D."/>
            <person name="Liu B."/>
            <person name="Hao Y."/>
            <person name="Liao X.Y."/>
            <person name="Jiang Y.T."/>
            <person name="Sun W.H."/>
            <person name="Chen J."/>
            <person name="Chen Y.Q."/>
            <person name="Ai Y."/>
            <person name="Zhai J.W."/>
            <person name="Wu S.S."/>
            <person name="Zhou Z."/>
            <person name="Hsiao Y.Y."/>
            <person name="Wu W.L."/>
            <person name="Chen Y.Y."/>
            <person name="Lin Y.F."/>
            <person name="Hsu J.L."/>
            <person name="Li C.Y."/>
            <person name="Wang Z.W."/>
            <person name="Zhao X."/>
            <person name="Zhong W.Y."/>
            <person name="Ma X.K."/>
            <person name="Ma L."/>
            <person name="Huang J."/>
            <person name="Chen G.Z."/>
            <person name="Huang M.Z."/>
            <person name="Huang L."/>
            <person name="Peng D.H."/>
            <person name="Luo Y.B."/>
            <person name="Zou S.Q."/>
            <person name="Chen S.P."/>
            <person name="Lan S."/>
            <person name="Tsai W.C."/>
            <person name="Van de Peer Y."/>
            <person name="Liu Z.J."/>
        </authorList>
    </citation>
    <scope>NUCLEOTIDE SEQUENCE [LARGE SCALE GENOMIC DNA]</scope>
    <source>
        <strain evidence="1">Lor288</strain>
    </source>
</reference>
<comment type="caution">
    <text evidence="1">The sequence shown here is derived from an EMBL/GenBank/DDBJ whole genome shotgun (WGS) entry which is preliminary data.</text>
</comment>
<sequence>MLMERPGFQLGAFSLTPSWSSRLRFSASRFSDSQRYCLSVLLLWAYFFELASCT</sequence>
<protein>
    <submittedName>
        <fullName evidence="1">Uncharacterized protein</fullName>
    </submittedName>
</protein>
<name>A0ABR2M5Q7_9ASPA</name>
<organism evidence="1 2">
    <name type="scientific">Platanthera guangdongensis</name>
    <dbReference type="NCBI Taxonomy" id="2320717"/>
    <lineage>
        <taxon>Eukaryota</taxon>
        <taxon>Viridiplantae</taxon>
        <taxon>Streptophyta</taxon>
        <taxon>Embryophyta</taxon>
        <taxon>Tracheophyta</taxon>
        <taxon>Spermatophyta</taxon>
        <taxon>Magnoliopsida</taxon>
        <taxon>Liliopsida</taxon>
        <taxon>Asparagales</taxon>
        <taxon>Orchidaceae</taxon>
        <taxon>Orchidoideae</taxon>
        <taxon>Orchideae</taxon>
        <taxon>Orchidinae</taxon>
        <taxon>Platanthera</taxon>
    </lineage>
</organism>
<evidence type="ECO:0000313" key="1">
    <source>
        <dbReference type="EMBL" id="KAK8958538.1"/>
    </source>
</evidence>
<keyword evidence="2" id="KW-1185">Reference proteome</keyword>
<evidence type="ECO:0000313" key="2">
    <source>
        <dbReference type="Proteomes" id="UP001412067"/>
    </source>
</evidence>